<evidence type="ECO:0000313" key="4">
    <source>
        <dbReference type="Proteomes" id="UP001596494"/>
    </source>
</evidence>
<dbReference type="Gene3D" id="2.20.25.110">
    <property type="entry name" value="S-adenosyl-L-methionine-dependent methyltransferases"/>
    <property type="match status" value="1"/>
</dbReference>
<keyword evidence="1" id="KW-0808">Transferase</keyword>
<accession>A0ABW2K473</accession>
<reference evidence="4" key="1">
    <citation type="journal article" date="2019" name="Int. J. Syst. Evol. Microbiol.">
        <title>The Global Catalogue of Microorganisms (GCM) 10K type strain sequencing project: providing services to taxonomists for standard genome sequencing and annotation.</title>
        <authorList>
            <consortium name="The Broad Institute Genomics Platform"/>
            <consortium name="The Broad Institute Genome Sequencing Center for Infectious Disease"/>
            <person name="Wu L."/>
            <person name="Ma J."/>
        </authorList>
    </citation>
    <scope>NUCLEOTIDE SEQUENCE [LARGE SCALE GENOMIC DNA]</scope>
    <source>
        <strain evidence="4">CCUG 73951</strain>
    </source>
</reference>
<dbReference type="PANTHER" id="PTHR43861">
    <property type="entry name" value="TRANS-ACONITATE 2-METHYLTRANSFERASE-RELATED"/>
    <property type="match status" value="1"/>
</dbReference>
<keyword evidence="3" id="KW-0489">Methyltransferase</keyword>
<dbReference type="InterPro" id="IPR029063">
    <property type="entry name" value="SAM-dependent_MTases_sf"/>
</dbReference>
<dbReference type="SUPFAM" id="SSF53335">
    <property type="entry name" value="S-adenosyl-L-methionine-dependent methyltransferases"/>
    <property type="match status" value="1"/>
</dbReference>
<keyword evidence="4" id="KW-1185">Reference proteome</keyword>
<organism evidence="3 4">
    <name type="scientific">Halobacillus campisalis</name>
    <dbReference type="NCBI Taxonomy" id="435909"/>
    <lineage>
        <taxon>Bacteria</taxon>
        <taxon>Bacillati</taxon>
        <taxon>Bacillota</taxon>
        <taxon>Bacilli</taxon>
        <taxon>Bacillales</taxon>
        <taxon>Bacillaceae</taxon>
        <taxon>Halobacillus</taxon>
    </lineage>
</organism>
<sequence length="247" mass="28774">MSYQQIAEVYDRLMQDAPYENWEAWTKRVINSYHPDTNRILDLGCGTGEITLRLAGHYQMTGVDLSEDMLAVATSKDNAKTVQWLRQDITQLDGLYGFDCVFSFCDVLNYITDEKKLEDVFIRAYDALKADGLFLFDVHSVEHIVQHLYGQTFAEVYDEISYIWFCDPGESEYSLVHDLTFFVQNNEGHHVRFDETHFQRGYSTETLKQLLNKAGFDIESITSDFSNELNETGDRLFFVCRKKEREL</sequence>
<dbReference type="CDD" id="cd02440">
    <property type="entry name" value="AdoMet_MTases"/>
    <property type="match status" value="1"/>
</dbReference>
<proteinExistence type="predicted"/>
<dbReference type="RefSeq" id="WP_289214508.1">
    <property type="nucleotide sequence ID" value="NZ_JAPVRC010000001.1"/>
</dbReference>
<dbReference type="Gene3D" id="3.40.50.150">
    <property type="entry name" value="Vaccinia Virus protein VP39"/>
    <property type="match status" value="1"/>
</dbReference>
<dbReference type="GO" id="GO:0008168">
    <property type="term" value="F:methyltransferase activity"/>
    <property type="evidence" value="ECO:0007669"/>
    <property type="project" value="UniProtKB-KW"/>
</dbReference>
<evidence type="ECO:0000259" key="2">
    <source>
        <dbReference type="Pfam" id="PF13649"/>
    </source>
</evidence>
<dbReference type="GO" id="GO:0032259">
    <property type="term" value="P:methylation"/>
    <property type="evidence" value="ECO:0007669"/>
    <property type="project" value="UniProtKB-KW"/>
</dbReference>
<comment type="caution">
    <text evidence="3">The sequence shown here is derived from an EMBL/GenBank/DDBJ whole genome shotgun (WGS) entry which is preliminary data.</text>
</comment>
<dbReference type="Pfam" id="PF13649">
    <property type="entry name" value="Methyltransf_25"/>
    <property type="match status" value="1"/>
</dbReference>
<gene>
    <name evidence="3" type="ORF">ACFQMN_08650</name>
</gene>
<feature type="domain" description="Methyltransferase" evidence="2">
    <location>
        <begin position="40"/>
        <end position="132"/>
    </location>
</feature>
<dbReference type="EMBL" id="JBHTBY010000006">
    <property type="protein sequence ID" value="MFC7320947.1"/>
    <property type="molecule type" value="Genomic_DNA"/>
</dbReference>
<dbReference type="Proteomes" id="UP001596494">
    <property type="component" value="Unassembled WGS sequence"/>
</dbReference>
<evidence type="ECO:0000313" key="3">
    <source>
        <dbReference type="EMBL" id="MFC7320947.1"/>
    </source>
</evidence>
<name>A0ABW2K473_9BACI</name>
<evidence type="ECO:0000256" key="1">
    <source>
        <dbReference type="ARBA" id="ARBA00022679"/>
    </source>
</evidence>
<dbReference type="InterPro" id="IPR041698">
    <property type="entry name" value="Methyltransf_25"/>
</dbReference>
<protein>
    <submittedName>
        <fullName evidence="3">Class I SAM-dependent DNA methyltransferase</fullName>
    </submittedName>
</protein>